<evidence type="ECO:0000313" key="3">
    <source>
        <dbReference type="EMBL" id="CAD8533577.1"/>
    </source>
</evidence>
<comment type="similarity">
    <text evidence="1">Belongs to the E3 ubiquitin-protein ligase UBR1-like family.</text>
</comment>
<dbReference type="PANTHER" id="PTHR21497">
    <property type="entry name" value="UBIQUITIN LIGASE E3 ALPHA-RELATED"/>
    <property type="match status" value="1"/>
</dbReference>
<reference evidence="3" key="1">
    <citation type="submission" date="2021-01" db="EMBL/GenBank/DDBJ databases">
        <authorList>
            <person name="Corre E."/>
            <person name="Pelletier E."/>
            <person name="Niang G."/>
            <person name="Scheremetjew M."/>
            <person name="Finn R."/>
            <person name="Kale V."/>
            <person name="Holt S."/>
            <person name="Cochrane G."/>
            <person name="Meng A."/>
            <person name="Brown T."/>
            <person name="Cohen L."/>
        </authorList>
    </citation>
    <scope>NUCLEOTIDE SEQUENCE</scope>
    <source>
        <strain evidence="3">RCC1130</strain>
    </source>
</reference>
<keyword evidence="1" id="KW-0808">Transferase</keyword>
<dbReference type="GO" id="GO:0000151">
    <property type="term" value="C:ubiquitin ligase complex"/>
    <property type="evidence" value="ECO:0007669"/>
    <property type="project" value="TreeGrafter"/>
</dbReference>
<keyword evidence="1" id="KW-0833">Ubl conjugation pathway</keyword>
<organism evidence="3">
    <name type="scientific">Calcidiscus leptoporus</name>
    <dbReference type="NCBI Taxonomy" id="127549"/>
    <lineage>
        <taxon>Eukaryota</taxon>
        <taxon>Haptista</taxon>
        <taxon>Haptophyta</taxon>
        <taxon>Prymnesiophyceae</taxon>
        <taxon>Coccolithales</taxon>
        <taxon>Calcidiscaceae</taxon>
        <taxon>Calcidiscus</taxon>
    </lineage>
</organism>
<keyword evidence="1" id="KW-0862">Zinc</keyword>
<comment type="catalytic activity">
    <reaction evidence="1">
        <text>S-ubiquitinyl-[E2 ubiquitin-conjugating enzyme]-L-cysteine + [acceptor protein]-L-lysine = [E2 ubiquitin-conjugating enzyme]-L-cysteine + N(6)-ubiquitinyl-[acceptor protein]-L-lysine.</text>
        <dbReference type="EC" id="2.3.2.27"/>
    </reaction>
</comment>
<dbReference type="GO" id="GO:0016567">
    <property type="term" value="P:protein ubiquitination"/>
    <property type="evidence" value="ECO:0007669"/>
    <property type="project" value="UniProtKB-UniRule"/>
</dbReference>
<dbReference type="InterPro" id="IPR039164">
    <property type="entry name" value="UBR1-like"/>
</dbReference>
<evidence type="ECO:0000256" key="1">
    <source>
        <dbReference type="RuleBase" id="RU366018"/>
    </source>
</evidence>
<dbReference type="GO" id="GO:0005737">
    <property type="term" value="C:cytoplasm"/>
    <property type="evidence" value="ECO:0007669"/>
    <property type="project" value="TreeGrafter"/>
</dbReference>
<accession>A0A7S0IVX6</accession>
<feature type="domain" description="E3 ubiquitin-protein ligase UBR-like C-terminal" evidence="2">
    <location>
        <begin position="26"/>
        <end position="181"/>
    </location>
</feature>
<gene>
    <name evidence="3" type="ORF">CLEP1334_LOCUS8832</name>
</gene>
<comment type="pathway">
    <text evidence="1">Protein modification; protein ubiquitination.</text>
</comment>
<dbReference type="GO" id="GO:0008270">
    <property type="term" value="F:zinc ion binding"/>
    <property type="evidence" value="ECO:0007669"/>
    <property type="project" value="UniProtKB-UniRule"/>
</dbReference>
<dbReference type="UniPathway" id="UPA00143"/>
<keyword evidence="1" id="KW-0863">Zinc-finger</keyword>
<proteinExistence type="inferred from homology"/>
<evidence type="ECO:0000259" key="2">
    <source>
        <dbReference type="Pfam" id="PF18995"/>
    </source>
</evidence>
<dbReference type="InterPro" id="IPR044046">
    <property type="entry name" value="E3_ligase_UBR-like_C"/>
</dbReference>
<protein>
    <recommendedName>
        <fullName evidence="1">E3 ubiquitin-protein ligase</fullName>
        <ecNumber evidence="1">2.3.2.27</ecNumber>
    </recommendedName>
</protein>
<dbReference type="AlphaFoldDB" id="A0A7S0IVX6"/>
<dbReference type="PANTHER" id="PTHR21497:SF24">
    <property type="entry name" value="E3 UBIQUITIN-PROTEIN LIGASE UBR1"/>
    <property type="match status" value="1"/>
</dbReference>
<comment type="function">
    <text evidence="1">Ubiquitin ligase protein which is a component of the N-end rule pathway. Recognizes and binds to proteins bearing specific N-terminal residues that are destabilizing according to the N-end rule, leading to their ubiquitination and subsequent degradation.</text>
</comment>
<dbReference type="Pfam" id="PF18995">
    <property type="entry name" value="PRT6_C"/>
    <property type="match status" value="1"/>
</dbReference>
<name>A0A7S0IVX6_9EUKA</name>
<sequence>MLSDAYMLPTLGRWATSFGEWAVGQAAQAAVAQVAAVPQLSRPPLSPLSLMQSGGVARLLPLPARFTDLFPVRATCRRTGCSPDEPALCMLCGRLLCAGSACCKVNGVGALTQHAAVCGRGTGLFFLLYKCSTVLIRGLHAAYAFSVYVDEHGEEDSGLRRGLPLMVDSKRVAQLEHLWASHGVAREVVLERTVRDRVIRDNYW</sequence>
<dbReference type="GO" id="GO:0061630">
    <property type="term" value="F:ubiquitin protein ligase activity"/>
    <property type="evidence" value="ECO:0007669"/>
    <property type="project" value="UniProtKB-UniRule"/>
</dbReference>
<dbReference type="EMBL" id="HBER01017497">
    <property type="protein sequence ID" value="CAD8533577.1"/>
    <property type="molecule type" value="Transcribed_RNA"/>
</dbReference>
<dbReference type="GO" id="GO:0071596">
    <property type="term" value="P:ubiquitin-dependent protein catabolic process via the N-end rule pathway"/>
    <property type="evidence" value="ECO:0007669"/>
    <property type="project" value="UniProtKB-UniRule"/>
</dbReference>
<keyword evidence="1" id="KW-0479">Metal-binding</keyword>
<dbReference type="EC" id="2.3.2.27" evidence="1"/>